<keyword evidence="2" id="KW-1133">Transmembrane helix</keyword>
<accession>A0AAJ6BPA8</accession>
<keyword evidence="2" id="KW-0812">Transmembrane</keyword>
<dbReference type="Proteomes" id="UP001218362">
    <property type="component" value="Chromosome"/>
</dbReference>
<dbReference type="KEGG" id="acob:P0Y56_05995"/>
<organism evidence="4 5">
    <name type="scientific">Candidatus Andeanibacterium colombiense</name>
    <dbReference type="NCBI Taxonomy" id="3121345"/>
    <lineage>
        <taxon>Bacteria</taxon>
        <taxon>Pseudomonadati</taxon>
        <taxon>Pseudomonadota</taxon>
        <taxon>Alphaproteobacteria</taxon>
        <taxon>Sphingomonadales</taxon>
        <taxon>Sphingomonadaceae</taxon>
        <taxon>Candidatus Andeanibacterium</taxon>
    </lineage>
</organism>
<reference evidence="4" key="1">
    <citation type="submission" date="2023-03" db="EMBL/GenBank/DDBJ databases">
        <title>Andean soil-derived lignocellulolytic bacterial consortium as a source of novel taxa and putative plastic-active enzymes.</title>
        <authorList>
            <person name="Diaz-Garcia L."/>
            <person name="Chuvochina M."/>
            <person name="Feuerriegel G."/>
            <person name="Bunk B."/>
            <person name="Sproer C."/>
            <person name="Streit W.R."/>
            <person name="Rodriguez L.M."/>
            <person name="Overmann J."/>
            <person name="Jimenez D.J."/>
        </authorList>
    </citation>
    <scope>NUCLEOTIDE SEQUENCE</scope>
    <source>
        <strain evidence="4">MAG 26</strain>
    </source>
</reference>
<dbReference type="PANTHER" id="PTHR30386">
    <property type="entry name" value="MEMBRANE FUSION SUBUNIT OF EMRAB-TOLC MULTIDRUG EFFLUX PUMP"/>
    <property type="match status" value="1"/>
</dbReference>
<sequence length="385" mass="40439">MQTATVTDRIVEPEQGHEPAETPLAPEEAPARRKLPRAVLAGGAAVAIALGGIAWITARPSAESTDDAYLAADTTSVAPKVRGLIEAVLVRDNQTVHRGDPLVRIDGEEFDARVAAAEADLADADAGVADARAALVSLGAEQRLASATVAATRTSIRSAEAEAGRAASDQSRYDALVATGAVARRDADIYRTTAIGAVQSAAKARAQLVVAERQAGVTSAQRGTLDAALAKALAQRQRAAAALDLARQDQRHTLIRAPIDGVIGDRQVRVGDYVQPGSRLMSLVPIRQLYVTANFKETQTRDMRVGQPVSIDVDALHGEPLTGRVESFAPGSGSTFALLPFEPGTGNFTKIVQRVPVRIRLDPGQRAAAALRPGLSVTAKVRLSR</sequence>
<proteinExistence type="predicted"/>
<evidence type="ECO:0000259" key="3">
    <source>
        <dbReference type="Pfam" id="PF25917"/>
    </source>
</evidence>
<gene>
    <name evidence="4" type="ORF">P0Y56_05995</name>
</gene>
<dbReference type="InterPro" id="IPR058625">
    <property type="entry name" value="MdtA-like_BSH"/>
</dbReference>
<feature type="compositionally biased region" description="Basic and acidic residues" evidence="1">
    <location>
        <begin position="9"/>
        <end position="20"/>
    </location>
</feature>
<keyword evidence="2" id="KW-0472">Membrane</keyword>
<dbReference type="EMBL" id="CP119316">
    <property type="protein sequence ID" value="WEK47842.1"/>
    <property type="molecule type" value="Genomic_DNA"/>
</dbReference>
<evidence type="ECO:0000256" key="2">
    <source>
        <dbReference type="SAM" id="Phobius"/>
    </source>
</evidence>
<dbReference type="AlphaFoldDB" id="A0AAJ6BPA8"/>
<feature type="domain" description="Multidrug resistance protein MdtA-like barrel-sandwich hybrid" evidence="3">
    <location>
        <begin position="74"/>
        <end position="280"/>
    </location>
</feature>
<feature type="region of interest" description="Disordered" evidence="1">
    <location>
        <begin position="1"/>
        <end position="32"/>
    </location>
</feature>
<dbReference type="Pfam" id="PF25917">
    <property type="entry name" value="BSH_RND"/>
    <property type="match status" value="1"/>
</dbReference>
<dbReference type="InterPro" id="IPR050739">
    <property type="entry name" value="MFP"/>
</dbReference>
<evidence type="ECO:0000313" key="4">
    <source>
        <dbReference type="EMBL" id="WEK47842.1"/>
    </source>
</evidence>
<dbReference type="SUPFAM" id="SSF111369">
    <property type="entry name" value="HlyD-like secretion proteins"/>
    <property type="match status" value="2"/>
</dbReference>
<dbReference type="Gene3D" id="2.40.30.170">
    <property type="match status" value="1"/>
</dbReference>
<dbReference type="Gene3D" id="2.40.50.100">
    <property type="match status" value="1"/>
</dbReference>
<dbReference type="PANTHER" id="PTHR30386:SF24">
    <property type="entry name" value="MULTIDRUG RESISTANCE EFFLUX PUMP"/>
    <property type="match status" value="1"/>
</dbReference>
<feature type="transmembrane region" description="Helical" evidence="2">
    <location>
        <begin position="38"/>
        <end position="58"/>
    </location>
</feature>
<dbReference type="GO" id="GO:0055085">
    <property type="term" value="P:transmembrane transport"/>
    <property type="evidence" value="ECO:0007669"/>
    <property type="project" value="InterPro"/>
</dbReference>
<evidence type="ECO:0000256" key="1">
    <source>
        <dbReference type="SAM" id="MobiDB-lite"/>
    </source>
</evidence>
<dbReference type="PRINTS" id="PR01490">
    <property type="entry name" value="RTXTOXIND"/>
</dbReference>
<evidence type="ECO:0000313" key="5">
    <source>
        <dbReference type="Proteomes" id="UP001218362"/>
    </source>
</evidence>
<protein>
    <submittedName>
        <fullName evidence="4">HlyD family secretion protein</fullName>
    </submittedName>
</protein>
<name>A0AAJ6BPA8_9SPHN</name>